<sequence>MSTNNPPRRFTPMSQLATSYPVLLIDSDAPLRELHNCVSERLNAVLQYLHLMACTSLPNYAEKDINTVTNIARIMVQDVSDLFRVIEQRGFDTSKGQ</sequence>
<accession>A0A5E7NE91</accession>
<organism evidence="1 2">
    <name type="scientific">Pseudomonas fluorescens</name>
    <dbReference type="NCBI Taxonomy" id="294"/>
    <lineage>
        <taxon>Bacteria</taxon>
        <taxon>Pseudomonadati</taxon>
        <taxon>Pseudomonadota</taxon>
        <taxon>Gammaproteobacteria</taxon>
        <taxon>Pseudomonadales</taxon>
        <taxon>Pseudomonadaceae</taxon>
        <taxon>Pseudomonas</taxon>
    </lineage>
</organism>
<dbReference type="RefSeq" id="WP_150784841.1">
    <property type="nucleotide sequence ID" value="NZ_CABVII010000023.1"/>
</dbReference>
<dbReference type="Proteomes" id="UP000385207">
    <property type="component" value="Unassembled WGS sequence"/>
</dbReference>
<proteinExistence type="predicted"/>
<name>A0A5E7NE91_PSEFL</name>
<evidence type="ECO:0000313" key="2">
    <source>
        <dbReference type="Proteomes" id="UP000385207"/>
    </source>
</evidence>
<gene>
    <name evidence="1" type="ORF">PS862_04597</name>
</gene>
<dbReference type="AlphaFoldDB" id="A0A5E7NE91"/>
<evidence type="ECO:0000313" key="1">
    <source>
        <dbReference type="EMBL" id="VVP35495.1"/>
    </source>
</evidence>
<dbReference type="OrthoDB" id="6983223at2"/>
<protein>
    <recommendedName>
        <fullName evidence="3">Fructose-bisphosphate aldolase</fullName>
    </recommendedName>
</protein>
<dbReference type="EMBL" id="CABVII010000023">
    <property type="protein sequence ID" value="VVP35495.1"/>
    <property type="molecule type" value="Genomic_DNA"/>
</dbReference>
<evidence type="ECO:0008006" key="3">
    <source>
        <dbReference type="Google" id="ProtNLM"/>
    </source>
</evidence>
<reference evidence="1 2" key="1">
    <citation type="submission" date="2019-09" db="EMBL/GenBank/DDBJ databases">
        <authorList>
            <person name="Chandra G."/>
            <person name="Truman W A."/>
        </authorList>
    </citation>
    <scope>NUCLEOTIDE SEQUENCE [LARGE SCALE GENOMIC DNA]</scope>
    <source>
        <strain evidence="1">PS862</strain>
    </source>
</reference>